<accession>A0ACC0XFS1</accession>
<organism evidence="1 2">
    <name type="scientific">Pistacia integerrima</name>
    <dbReference type="NCBI Taxonomy" id="434235"/>
    <lineage>
        <taxon>Eukaryota</taxon>
        <taxon>Viridiplantae</taxon>
        <taxon>Streptophyta</taxon>
        <taxon>Embryophyta</taxon>
        <taxon>Tracheophyta</taxon>
        <taxon>Spermatophyta</taxon>
        <taxon>Magnoliopsida</taxon>
        <taxon>eudicotyledons</taxon>
        <taxon>Gunneridae</taxon>
        <taxon>Pentapetalae</taxon>
        <taxon>rosids</taxon>
        <taxon>malvids</taxon>
        <taxon>Sapindales</taxon>
        <taxon>Anacardiaceae</taxon>
        <taxon>Pistacia</taxon>
    </lineage>
</organism>
<sequence length="72" mass="7951">MWSSLPVPSVQELVKVPLTTVPPLDKPWSEQFTGSESEDRDLGVFKSANGGEEEVLAKSRRYRGIWAGVCCV</sequence>
<comment type="caution">
    <text evidence="1">The sequence shown here is derived from an EMBL/GenBank/DDBJ whole genome shotgun (WGS) entry which is preliminary data.</text>
</comment>
<gene>
    <name evidence="1" type="ORF">Pint_10119</name>
</gene>
<protein>
    <submittedName>
        <fullName evidence="1">Uncharacterized protein</fullName>
    </submittedName>
</protein>
<evidence type="ECO:0000313" key="1">
    <source>
        <dbReference type="EMBL" id="KAJ0017224.1"/>
    </source>
</evidence>
<reference evidence="2" key="1">
    <citation type="journal article" date="2023" name="G3 (Bethesda)">
        <title>Genome assembly and association tests identify interacting loci associated with vigor, precocity, and sex in interspecific pistachio rootstocks.</title>
        <authorList>
            <person name="Palmer W."/>
            <person name="Jacygrad E."/>
            <person name="Sagayaradj S."/>
            <person name="Cavanaugh K."/>
            <person name="Han R."/>
            <person name="Bertier L."/>
            <person name="Beede B."/>
            <person name="Kafkas S."/>
            <person name="Golino D."/>
            <person name="Preece J."/>
            <person name="Michelmore R."/>
        </authorList>
    </citation>
    <scope>NUCLEOTIDE SEQUENCE [LARGE SCALE GENOMIC DNA]</scope>
</reference>
<keyword evidence="2" id="KW-1185">Reference proteome</keyword>
<dbReference type="EMBL" id="CM047747">
    <property type="protein sequence ID" value="KAJ0017224.1"/>
    <property type="molecule type" value="Genomic_DNA"/>
</dbReference>
<evidence type="ECO:0000313" key="2">
    <source>
        <dbReference type="Proteomes" id="UP001163603"/>
    </source>
</evidence>
<proteinExistence type="predicted"/>
<name>A0ACC0XFS1_9ROSI</name>
<dbReference type="Proteomes" id="UP001163603">
    <property type="component" value="Chromosome 12"/>
</dbReference>